<name>A0A8X8AJW8_POPTO</name>
<dbReference type="EMBL" id="JAAWWB010000002">
    <property type="protein sequence ID" value="KAG6788216.1"/>
    <property type="molecule type" value="Genomic_DNA"/>
</dbReference>
<feature type="region of interest" description="Disordered" evidence="1">
    <location>
        <begin position="48"/>
        <end position="72"/>
    </location>
</feature>
<accession>A0A8X8AJW8</accession>
<sequence>MFKHHFDLHEAGPKAWKLEGGNFTQLPLPPPFQIHRFLFARNETTISSRDDKDVKGREKDEKMQKRRLSGSSDGECYRGVNVARMKIAGMKYRDIVDRDFRNKGRRQREDDEKANEGNNCGEKTVLCSCGLEKSALFLDQGTVKFPVQSLVFVEAIALFEEFSVDRLEKWS</sequence>
<reference evidence="2" key="1">
    <citation type="journal article" date="2020" name="bioRxiv">
        <title>Hybrid origin of Populus tomentosa Carr. identified through genome sequencing and phylogenomic analysis.</title>
        <authorList>
            <person name="An X."/>
            <person name="Gao K."/>
            <person name="Chen Z."/>
            <person name="Li J."/>
            <person name="Yang X."/>
            <person name="Yang X."/>
            <person name="Zhou J."/>
            <person name="Guo T."/>
            <person name="Zhao T."/>
            <person name="Huang S."/>
            <person name="Miao D."/>
            <person name="Khan W.U."/>
            <person name="Rao P."/>
            <person name="Ye M."/>
            <person name="Lei B."/>
            <person name="Liao W."/>
            <person name="Wang J."/>
            <person name="Ji L."/>
            <person name="Li Y."/>
            <person name="Guo B."/>
            <person name="Mustafa N.S."/>
            <person name="Li S."/>
            <person name="Yun Q."/>
            <person name="Keller S.R."/>
            <person name="Mao J."/>
            <person name="Zhang R."/>
            <person name="Strauss S.H."/>
        </authorList>
    </citation>
    <scope>NUCLEOTIDE SEQUENCE</scope>
    <source>
        <strain evidence="2">GM15</strain>
        <tissue evidence="2">Leaf</tissue>
    </source>
</reference>
<organism evidence="2 3">
    <name type="scientific">Populus tomentosa</name>
    <name type="common">Chinese white poplar</name>
    <dbReference type="NCBI Taxonomy" id="118781"/>
    <lineage>
        <taxon>Eukaryota</taxon>
        <taxon>Viridiplantae</taxon>
        <taxon>Streptophyta</taxon>
        <taxon>Embryophyta</taxon>
        <taxon>Tracheophyta</taxon>
        <taxon>Spermatophyta</taxon>
        <taxon>Magnoliopsida</taxon>
        <taxon>eudicotyledons</taxon>
        <taxon>Gunneridae</taxon>
        <taxon>Pentapetalae</taxon>
        <taxon>rosids</taxon>
        <taxon>fabids</taxon>
        <taxon>Malpighiales</taxon>
        <taxon>Salicaceae</taxon>
        <taxon>Saliceae</taxon>
        <taxon>Populus</taxon>
    </lineage>
</organism>
<evidence type="ECO:0000256" key="1">
    <source>
        <dbReference type="SAM" id="MobiDB-lite"/>
    </source>
</evidence>
<feature type="compositionally biased region" description="Basic and acidic residues" evidence="1">
    <location>
        <begin position="48"/>
        <end position="63"/>
    </location>
</feature>
<dbReference type="AlphaFoldDB" id="A0A8X8AJW8"/>
<evidence type="ECO:0000313" key="2">
    <source>
        <dbReference type="EMBL" id="KAG6788216.1"/>
    </source>
</evidence>
<gene>
    <name evidence="2" type="ORF">POTOM_004273</name>
</gene>
<protein>
    <submittedName>
        <fullName evidence="2">Uncharacterized protein</fullName>
    </submittedName>
</protein>
<comment type="caution">
    <text evidence="2">The sequence shown here is derived from an EMBL/GenBank/DDBJ whole genome shotgun (WGS) entry which is preliminary data.</text>
</comment>
<proteinExistence type="predicted"/>
<dbReference type="Proteomes" id="UP000886885">
    <property type="component" value="Chromosome 1D"/>
</dbReference>
<evidence type="ECO:0000313" key="3">
    <source>
        <dbReference type="Proteomes" id="UP000886885"/>
    </source>
</evidence>
<keyword evidence="3" id="KW-1185">Reference proteome</keyword>